<name>A0ACC3TH91_9ASCO</name>
<sequence length="337" mass="35972">MVDSTAPETSAPVDAAVPVVANGEAKSSAFVAHLRSYPIVDATVSYTSNLPLVKKASATAKPYVDKYVHPAVERAAPVLSRVDKLGDSTLDRVDKYVPALKTTAAPDIPGTVSKSVESVKSTTQLYTEAARTRVNDTVVEPTKQAVDKAKQRTVALYDSKGRPFVRAKLDPVLAPLNSRLIALLDAYLPPAKSCADGTAPEGTAATTELGRLYLIGTDAVSRVRPVIEDRVAATRAHGKETVDYFLSVPSAAKSHVISVWEEKKSKTDLKGKPITGPLYVTLSLGKQIVFDVVSYAEAYAHEKVGKVKSMTKSITNGHFKKSDAPSAVDSTPEPVQE</sequence>
<dbReference type="EMBL" id="MU970133">
    <property type="protein sequence ID" value="KAK9320341.1"/>
    <property type="molecule type" value="Genomic_DNA"/>
</dbReference>
<dbReference type="Proteomes" id="UP001489719">
    <property type="component" value="Unassembled WGS sequence"/>
</dbReference>
<protein>
    <submittedName>
        <fullName evidence="1">Uncharacterized protein</fullName>
    </submittedName>
</protein>
<comment type="caution">
    <text evidence="1">The sequence shown here is derived from an EMBL/GenBank/DDBJ whole genome shotgun (WGS) entry which is preliminary data.</text>
</comment>
<reference evidence="2" key="1">
    <citation type="journal article" date="2024" name="Front. Bioeng. Biotechnol.">
        <title>Genome-scale model development and genomic sequencing of the oleaginous clade Lipomyces.</title>
        <authorList>
            <person name="Czajka J.J."/>
            <person name="Han Y."/>
            <person name="Kim J."/>
            <person name="Mondo S.J."/>
            <person name="Hofstad B.A."/>
            <person name="Robles A."/>
            <person name="Haridas S."/>
            <person name="Riley R."/>
            <person name="LaButti K."/>
            <person name="Pangilinan J."/>
            <person name="Andreopoulos W."/>
            <person name="Lipzen A."/>
            <person name="Yan J."/>
            <person name="Wang M."/>
            <person name="Ng V."/>
            <person name="Grigoriev I.V."/>
            <person name="Spatafora J.W."/>
            <person name="Magnuson J.K."/>
            <person name="Baker S.E."/>
            <person name="Pomraning K.R."/>
        </authorList>
    </citation>
    <scope>NUCLEOTIDE SEQUENCE [LARGE SCALE GENOMIC DNA]</scope>
    <source>
        <strain evidence="2">CBS 10300</strain>
    </source>
</reference>
<organism evidence="1 2">
    <name type="scientific">Lipomyces orientalis</name>
    <dbReference type="NCBI Taxonomy" id="1233043"/>
    <lineage>
        <taxon>Eukaryota</taxon>
        <taxon>Fungi</taxon>
        <taxon>Dikarya</taxon>
        <taxon>Ascomycota</taxon>
        <taxon>Saccharomycotina</taxon>
        <taxon>Lipomycetes</taxon>
        <taxon>Lipomycetales</taxon>
        <taxon>Lipomycetaceae</taxon>
        <taxon>Lipomyces</taxon>
    </lineage>
</organism>
<evidence type="ECO:0000313" key="1">
    <source>
        <dbReference type="EMBL" id="KAK9320341.1"/>
    </source>
</evidence>
<proteinExistence type="predicted"/>
<evidence type="ECO:0000313" key="2">
    <source>
        <dbReference type="Proteomes" id="UP001489719"/>
    </source>
</evidence>
<gene>
    <name evidence="1" type="ORF">V1517DRAFT_7085</name>
</gene>
<accession>A0ACC3TH91</accession>
<keyword evidence="2" id="KW-1185">Reference proteome</keyword>